<evidence type="ECO:0000313" key="3">
    <source>
        <dbReference type="EMBL" id="KAK4448924.1"/>
    </source>
</evidence>
<feature type="region of interest" description="Disordered" evidence="1">
    <location>
        <begin position="302"/>
        <end position="335"/>
    </location>
</feature>
<dbReference type="AlphaFoldDB" id="A0AAV9GJG4"/>
<keyword evidence="2" id="KW-0812">Transmembrane</keyword>
<sequence>MAPAYDPSDTTPPVGTSPATLFFGMFLGIFIFTFAKVIGQTMAIWRRTKSLVNAYLAMIWIEALVNIIFALVTFLYMPINKVIPGSLAFYVGTVILWSIQTQLLTQIIINRVALIMTSRRRARLLRWSFVGVIGCINISVGYIWTSGTVDGATAAQKRLNFAYEHVQKAFFLIIDLGLNLFFLYLVRTRLIAEGLTKYWKLYNFNAWIVVIATSMDVIPLGMLNHPNPYLYVQFAPLCYIIKLHIELTMAVLISKVVKSSNLTSHDGLHNRVLEQHQPAAEPGADGGSGGKHVGKPSMASFLGLGTGSTESRNRDVEAGEDGITPGEIALEESSREGGIVKTVEMTVVVNHSDGSLGSEGGEGRGWEG</sequence>
<gene>
    <name evidence="3" type="ORF">QBC34DRAFT_464104</name>
</gene>
<reference evidence="3" key="1">
    <citation type="journal article" date="2023" name="Mol. Phylogenet. Evol.">
        <title>Genome-scale phylogeny and comparative genomics of the fungal order Sordariales.</title>
        <authorList>
            <person name="Hensen N."/>
            <person name="Bonometti L."/>
            <person name="Westerberg I."/>
            <person name="Brannstrom I.O."/>
            <person name="Guillou S."/>
            <person name="Cros-Aarteil S."/>
            <person name="Calhoun S."/>
            <person name="Haridas S."/>
            <person name="Kuo A."/>
            <person name="Mondo S."/>
            <person name="Pangilinan J."/>
            <person name="Riley R."/>
            <person name="LaButti K."/>
            <person name="Andreopoulos B."/>
            <person name="Lipzen A."/>
            <person name="Chen C."/>
            <person name="Yan M."/>
            <person name="Daum C."/>
            <person name="Ng V."/>
            <person name="Clum A."/>
            <person name="Steindorff A."/>
            <person name="Ohm R.A."/>
            <person name="Martin F."/>
            <person name="Silar P."/>
            <person name="Natvig D.O."/>
            <person name="Lalanne C."/>
            <person name="Gautier V."/>
            <person name="Ament-Velasquez S.L."/>
            <person name="Kruys A."/>
            <person name="Hutchinson M.I."/>
            <person name="Powell A.J."/>
            <person name="Barry K."/>
            <person name="Miller A.N."/>
            <person name="Grigoriev I.V."/>
            <person name="Debuchy R."/>
            <person name="Gladieux P."/>
            <person name="Hiltunen Thoren M."/>
            <person name="Johannesson H."/>
        </authorList>
    </citation>
    <scope>NUCLEOTIDE SEQUENCE</scope>
    <source>
        <strain evidence="3">PSN243</strain>
    </source>
</reference>
<keyword evidence="2" id="KW-1133">Transmembrane helix</keyword>
<dbReference type="EMBL" id="MU865940">
    <property type="protein sequence ID" value="KAK4448924.1"/>
    <property type="molecule type" value="Genomic_DNA"/>
</dbReference>
<dbReference type="Proteomes" id="UP001321760">
    <property type="component" value="Unassembled WGS sequence"/>
</dbReference>
<feature type="transmembrane region" description="Helical" evidence="2">
    <location>
        <begin position="124"/>
        <end position="145"/>
    </location>
</feature>
<proteinExistence type="predicted"/>
<feature type="transmembrane region" description="Helical" evidence="2">
    <location>
        <begin position="88"/>
        <end position="112"/>
    </location>
</feature>
<dbReference type="PANTHER" id="PTHR35179:SF1">
    <property type="entry name" value="INTEGRAL MEMBRANE PROTEIN"/>
    <property type="match status" value="1"/>
</dbReference>
<feature type="transmembrane region" description="Helical" evidence="2">
    <location>
        <begin position="51"/>
        <end position="76"/>
    </location>
</feature>
<name>A0AAV9GJG4_9PEZI</name>
<feature type="transmembrane region" description="Helical" evidence="2">
    <location>
        <begin position="198"/>
        <end position="218"/>
    </location>
</feature>
<accession>A0AAV9GJG4</accession>
<evidence type="ECO:0008006" key="5">
    <source>
        <dbReference type="Google" id="ProtNLM"/>
    </source>
</evidence>
<keyword evidence="4" id="KW-1185">Reference proteome</keyword>
<feature type="transmembrane region" description="Helical" evidence="2">
    <location>
        <begin position="165"/>
        <end position="186"/>
    </location>
</feature>
<feature type="transmembrane region" description="Helical" evidence="2">
    <location>
        <begin position="20"/>
        <end position="39"/>
    </location>
</feature>
<evidence type="ECO:0000256" key="2">
    <source>
        <dbReference type="SAM" id="Phobius"/>
    </source>
</evidence>
<evidence type="ECO:0000313" key="4">
    <source>
        <dbReference type="Proteomes" id="UP001321760"/>
    </source>
</evidence>
<organism evidence="3 4">
    <name type="scientific">Podospora aff. communis PSN243</name>
    <dbReference type="NCBI Taxonomy" id="3040156"/>
    <lineage>
        <taxon>Eukaryota</taxon>
        <taxon>Fungi</taxon>
        <taxon>Dikarya</taxon>
        <taxon>Ascomycota</taxon>
        <taxon>Pezizomycotina</taxon>
        <taxon>Sordariomycetes</taxon>
        <taxon>Sordariomycetidae</taxon>
        <taxon>Sordariales</taxon>
        <taxon>Podosporaceae</taxon>
        <taxon>Podospora</taxon>
    </lineage>
</organism>
<evidence type="ECO:0000256" key="1">
    <source>
        <dbReference type="SAM" id="MobiDB-lite"/>
    </source>
</evidence>
<reference evidence="3" key="2">
    <citation type="submission" date="2023-05" db="EMBL/GenBank/DDBJ databases">
        <authorList>
            <consortium name="Lawrence Berkeley National Laboratory"/>
            <person name="Steindorff A."/>
            <person name="Hensen N."/>
            <person name="Bonometti L."/>
            <person name="Westerberg I."/>
            <person name="Brannstrom I.O."/>
            <person name="Guillou S."/>
            <person name="Cros-Aarteil S."/>
            <person name="Calhoun S."/>
            <person name="Haridas S."/>
            <person name="Kuo A."/>
            <person name="Mondo S."/>
            <person name="Pangilinan J."/>
            <person name="Riley R."/>
            <person name="Labutti K."/>
            <person name="Andreopoulos B."/>
            <person name="Lipzen A."/>
            <person name="Chen C."/>
            <person name="Yanf M."/>
            <person name="Daum C."/>
            <person name="Ng V."/>
            <person name="Clum A."/>
            <person name="Ohm R."/>
            <person name="Martin F."/>
            <person name="Silar P."/>
            <person name="Natvig D."/>
            <person name="Lalanne C."/>
            <person name="Gautier V."/>
            <person name="Ament-Velasquez S.L."/>
            <person name="Kruys A."/>
            <person name="Hutchinson M.I."/>
            <person name="Powell A.J."/>
            <person name="Barry K."/>
            <person name="Miller A.N."/>
            <person name="Grigoriev I.V."/>
            <person name="Debuchy R."/>
            <person name="Gladieux P."/>
            <person name="Thoren M.H."/>
            <person name="Johannesson H."/>
        </authorList>
    </citation>
    <scope>NUCLEOTIDE SEQUENCE</scope>
    <source>
        <strain evidence="3">PSN243</strain>
    </source>
</reference>
<protein>
    <recommendedName>
        <fullName evidence="5">Transmembrane protein</fullName>
    </recommendedName>
</protein>
<comment type="caution">
    <text evidence="3">The sequence shown here is derived from an EMBL/GenBank/DDBJ whole genome shotgun (WGS) entry which is preliminary data.</text>
</comment>
<keyword evidence="2" id="KW-0472">Membrane</keyword>
<dbReference type="PANTHER" id="PTHR35179">
    <property type="entry name" value="PROTEIN CBG02620"/>
    <property type="match status" value="1"/>
</dbReference>